<dbReference type="Proteomes" id="UP000887574">
    <property type="component" value="Unplaced"/>
</dbReference>
<dbReference type="WBParaSite" id="jg24798">
    <property type="protein sequence ID" value="jg24798"/>
    <property type="gene ID" value="jg24798"/>
</dbReference>
<protein>
    <submittedName>
        <fullName evidence="3">Uncharacterized protein</fullName>
    </submittedName>
</protein>
<proteinExistence type="predicted"/>
<organism evidence="2 3">
    <name type="scientific">Ditylenchus dipsaci</name>
    <dbReference type="NCBI Taxonomy" id="166011"/>
    <lineage>
        <taxon>Eukaryota</taxon>
        <taxon>Metazoa</taxon>
        <taxon>Ecdysozoa</taxon>
        <taxon>Nematoda</taxon>
        <taxon>Chromadorea</taxon>
        <taxon>Rhabditida</taxon>
        <taxon>Tylenchina</taxon>
        <taxon>Tylenchomorpha</taxon>
        <taxon>Sphaerularioidea</taxon>
        <taxon>Anguinidae</taxon>
        <taxon>Anguininae</taxon>
        <taxon>Ditylenchus</taxon>
    </lineage>
</organism>
<dbReference type="AlphaFoldDB" id="A0A915E163"/>
<evidence type="ECO:0000256" key="1">
    <source>
        <dbReference type="SAM" id="Coils"/>
    </source>
</evidence>
<feature type="coiled-coil region" evidence="1">
    <location>
        <begin position="149"/>
        <end position="176"/>
    </location>
</feature>
<name>A0A915E163_9BILA</name>
<reference evidence="3" key="1">
    <citation type="submission" date="2022-11" db="UniProtKB">
        <authorList>
            <consortium name="WormBaseParasite"/>
        </authorList>
    </citation>
    <scope>IDENTIFICATION</scope>
</reference>
<keyword evidence="2" id="KW-1185">Reference proteome</keyword>
<accession>A0A915E163</accession>
<feature type="coiled-coil region" evidence="1">
    <location>
        <begin position="14"/>
        <end position="106"/>
    </location>
</feature>
<evidence type="ECO:0000313" key="3">
    <source>
        <dbReference type="WBParaSite" id="jg24798"/>
    </source>
</evidence>
<evidence type="ECO:0000313" key="2">
    <source>
        <dbReference type="Proteomes" id="UP000887574"/>
    </source>
</evidence>
<keyword evidence="1" id="KW-0175">Coiled coil</keyword>
<sequence length="219" mass="26188">MHRRAPRRLMITKIAQLEQEVFSVVKQLDETKDLLSETRKQNAQLQDQANSFQTEKLERAKYVQSLERNRDESIVEKTELQNTKIKRHLTEELITMRTECARAKKEQCLLQMKIDEFNTEKNLIAYDKERWSREKEILVQGKQWCMNEISNREMKLNELRIEMIKLEAKVQREKFALSQEKDALSTKVEEQSEIITRRRMSWLMSESKSASWLTKELPP</sequence>